<evidence type="ECO:0000313" key="2">
    <source>
        <dbReference type="EMBL" id="MDC4242590.1"/>
    </source>
</evidence>
<comment type="caution">
    <text evidence="2">The sequence shown here is derived from an EMBL/GenBank/DDBJ whole genome shotgun (WGS) entry which is preliminary data.</text>
</comment>
<dbReference type="AlphaFoldDB" id="A0A9X3XN28"/>
<reference evidence="2" key="1">
    <citation type="submission" date="2022-05" db="EMBL/GenBank/DDBJ databases">
        <title>Draft genome sequence of Clostridium tertium strain CP3 isolated from Peru.</title>
        <authorList>
            <person name="Hurtado R."/>
            <person name="Lima L."/>
            <person name="Sousa T."/>
            <person name="Jaiswal A.K."/>
            <person name="Tiwari S."/>
            <person name="Maturrano L."/>
            <person name="Brenig B."/>
            <person name="Azevedo V."/>
        </authorList>
    </citation>
    <scope>NUCLEOTIDE SEQUENCE</scope>
    <source>
        <strain evidence="2">CP3</strain>
    </source>
</reference>
<gene>
    <name evidence="2" type="ORF">NE398_20925</name>
</gene>
<sequence length="65" mass="7514">MDLLYAAEIYLLTLLKISYEVGICLISLLAVMALIRIITKDKAVFTKRLLKLKEKMYGINIRHCK</sequence>
<keyword evidence="1" id="KW-0812">Transmembrane</keyword>
<feature type="transmembrane region" description="Helical" evidence="1">
    <location>
        <begin position="17"/>
        <end position="38"/>
    </location>
</feature>
<evidence type="ECO:0000256" key="1">
    <source>
        <dbReference type="SAM" id="Phobius"/>
    </source>
</evidence>
<evidence type="ECO:0000313" key="3">
    <source>
        <dbReference type="Proteomes" id="UP001141183"/>
    </source>
</evidence>
<keyword evidence="3" id="KW-1185">Reference proteome</keyword>
<protein>
    <submittedName>
        <fullName evidence="2">Uncharacterized protein</fullName>
    </submittedName>
</protein>
<dbReference type="RefSeq" id="WP_272470859.1">
    <property type="nucleotide sequence ID" value="NZ_JAMRYU010000045.1"/>
</dbReference>
<keyword evidence="1" id="KW-0472">Membrane</keyword>
<organism evidence="2 3">
    <name type="scientific">Clostridium tertium</name>
    <dbReference type="NCBI Taxonomy" id="1559"/>
    <lineage>
        <taxon>Bacteria</taxon>
        <taxon>Bacillati</taxon>
        <taxon>Bacillota</taxon>
        <taxon>Clostridia</taxon>
        <taxon>Eubacteriales</taxon>
        <taxon>Clostridiaceae</taxon>
        <taxon>Clostridium</taxon>
    </lineage>
</organism>
<proteinExistence type="predicted"/>
<dbReference type="Proteomes" id="UP001141183">
    <property type="component" value="Unassembled WGS sequence"/>
</dbReference>
<dbReference type="EMBL" id="JAMRYU010000045">
    <property type="protein sequence ID" value="MDC4242590.1"/>
    <property type="molecule type" value="Genomic_DNA"/>
</dbReference>
<name>A0A9X3XN28_9CLOT</name>
<keyword evidence="1" id="KW-1133">Transmembrane helix</keyword>
<accession>A0A9X3XN28</accession>